<accession>A0A4S2N0M3</accession>
<name>A0A4S2N0M3_9PEZI</name>
<organism evidence="2 3">
    <name type="scientific">Ascodesmis nigricans</name>
    <dbReference type="NCBI Taxonomy" id="341454"/>
    <lineage>
        <taxon>Eukaryota</taxon>
        <taxon>Fungi</taxon>
        <taxon>Dikarya</taxon>
        <taxon>Ascomycota</taxon>
        <taxon>Pezizomycotina</taxon>
        <taxon>Pezizomycetes</taxon>
        <taxon>Pezizales</taxon>
        <taxon>Ascodesmidaceae</taxon>
        <taxon>Ascodesmis</taxon>
    </lineage>
</organism>
<feature type="region of interest" description="Disordered" evidence="1">
    <location>
        <begin position="164"/>
        <end position="204"/>
    </location>
</feature>
<dbReference type="EMBL" id="ML220115">
    <property type="protein sequence ID" value="TGZ82513.1"/>
    <property type="molecule type" value="Genomic_DNA"/>
</dbReference>
<evidence type="ECO:0000313" key="2">
    <source>
        <dbReference type="EMBL" id="TGZ82513.1"/>
    </source>
</evidence>
<dbReference type="Proteomes" id="UP000298138">
    <property type="component" value="Unassembled WGS sequence"/>
</dbReference>
<proteinExistence type="predicted"/>
<protein>
    <submittedName>
        <fullName evidence="2">Uncharacterized protein</fullName>
    </submittedName>
</protein>
<keyword evidence="3" id="KW-1185">Reference proteome</keyword>
<dbReference type="InParanoid" id="A0A4S2N0M3"/>
<evidence type="ECO:0000313" key="3">
    <source>
        <dbReference type="Proteomes" id="UP000298138"/>
    </source>
</evidence>
<reference evidence="2 3" key="1">
    <citation type="submission" date="2019-04" db="EMBL/GenBank/DDBJ databases">
        <title>Comparative genomics and transcriptomics to analyze fruiting body development in filamentous ascomycetes.</title>
        <authorList>
            <consortium name="DOE Joint Genome Institute"/>
            <person name="Lutkenhaus R."/>
            <person name="Traeger S."/>
            <person name="Breuer J."/>
            <person name="Kuo A."/>
            <person name="Lipzen A."/>
            <person name="Pangilinan J."/>
            <person name="Dilworth D."/>
            <person name="Sandor L."/>
            <person name="Poggeler S."/>
            <person name="Barry K."/>
            <person name="Grigoriev I.V."/>
            <person name="Nowrousian M."/>
        </authorList>
    </citation>
    <scope>NUCLEOTIDE SEQUENCE [LARGE SCALE GENOMIC DNA]</scope>
    <source>
        <strain evidence="2 3">CBS 389.68</strain>
    </source>
</reference>
<sequence>MVVRSACPLERIGDRPDTHCHLCLHYGHDSRYNSCPVQIVRQIFHNPTAHGVAKARGLLDEQLRKAFYWQDAVPHGLKHDTSNIADLFQMYQDHKKAHEDKQMDLVSGRDQKRQKMLHIVPESQAEKPYMCSDIFTGDGGWDSQAHTSSFAHGQNHKELHPSYHPPTPHYASSPPTQFGFSSSVGPQTPQMQATPPVSATLAPQPVDGTIIDHTKLRGDQFARIFPYVVNDGKNYGGLVVNFSAMPVQLVLELMPCVMNCPDIGA</sequence>
<feature type="compositionally biased region" description="Polar residues" evidence="1">
    <location>
        <begin position="173"/>
        <end position="197"/>
    </location>
</feature>
<dbReference type="AlphaFoldDB" id="A0A4S2N0M3"/>
<gene>
    <name evidence="2" type="ORF">EX30DRAFT_188069</name>
</gene>
<dbReference type="OrthoDB" id="5430648at2759"/>
<evidence type="ECO:0000256" key="1">
    <source>
        <dbReference type="SAM" id="MobiDB-lite"/>
    </source>
</evidence>